<organism evidence="9 10">
    <name type="scientific">Desulfoluna limicola</name>
    <dbReference type="NCBI Taxonomy" id="2810562"/>
    <lineage>
        <taxon>Bacteria</taxon>
        <taxon>Pseudomonadati</taxon>
        <taxon>Thermodesulfobacteriota</taxon>
        <taxon>Desulfobacteria</taxon>
        <taxon>Desulfobacterales</taxon>
        <taxon>Desulfolunaceae</taxon>
        <taxon>Desulfoluna</taxon>
    </lineage>
</organism>
<evidence type="ECO:0000256" key="3">
    <source>
        <dbReference type="ARBA" id="ARBA00022448"/>
    </source>
</evidence>
<comment type="subcellular location">
    <subcellularLocation>
        <location evidence="1">Cell outer membrane</location>
    </subcellularLocation>
</comment>
<keyword evidence="6" id="KW-0472">Membrane</keyword>
<comment type="similarity">
    <text evidence="2">Belongs to the outer membrane factor (OMF) (TC 1.B.17) family.</text>
</comment>
<evidence type="ECO:0000313" key="9">
    <source>
        <dbReference type="EMBL" id="BCS98642.1"/>
    </source>
</evidence>
<evidence type="ECO:0000256" key="7">
    <source>
        <dbReference type="ARBA" id="ARBA00023237"/>
    </source>
</evidence>
<dbReference type="PANTHER" id="PTHR30026">
    <property type="entry name" value="OUTER MEMBRANE PROTEIN TOLC"/>
    <property type="match status" value="1"/>
</dbReference>
<dbReference type="InterPro" id="IPR003423">
    <property type="entry name" value="OMP_efflux"/>
</dbReference>
<evidence type="ECO:0000256" key="8">
    <source>
        <dbReference type="SAM" id="SignalP"/>
    </source>
</evidence>
<dbReference type="RefSeq" id="WP_236890026.1">
    <property type="nucleotide sequence ID" value="NZ_AP024488.1"/>
</dbReference>
<protein>
    <submittedName>
        <fullName evidence="9">Transporter</fullName>
    </submittedName>
</protein>
<gene>
    <name evidence="9" type="ORF">DSLASN_42740</name>
</gene>
<sequence length="458" mass="50683">MYKRLIKIKNLLLLLVLCAGLSSAPAMGAETLTLDQAITLALTKNSGVEITKARIEEKEQKLKEMRSHYWPRLVALGTGARMTNPIDYQLGQGSIAPPMQNPPIPIPLPPNDISIRGDETSFVNVTAMVVQPVTQLLKINSGVDIASTDVKIAGEELDRVRGDIRYAVEKVYYGILIAGRQKKEAELRIELEEARLSDAKNALESGVALPLEISGLKASLLDRKKERLDIENQVINLTYMLNDLTGRPLETETLLDDTLNVPDKAQTLAQYDESALAANHELAIADLTLKKATLAVDAAKKEFLPDMNLFALYNYGHDFNVVNNHIGAVGVSLSWTIFDFGQKNSVLGQRQALHHQAQRNYQRVKNEVQREIKKEVTNLRYSDQLVSLASQAVAFRKNALKLASDLDDTGLRLNTAKIEAEAELAKAEADLFAAQLSRRLVLVNLTKLTGRPYVREGV</sequence>
<keyword evidence="10" id="KW-1185">Reference proteome</keyword>
<evidence type="ECO:0000313" key="10">
    <source>
        <dbReference type="Proteomes" id="UP001320148"/>
    </source>
</evidence>
<keyword evidence="4" id="KW-1134">Transmembrane beta strand</keyword>
<dbReference type="EMBL" id="AP024488">
    <property type="protein sequence ID" value="BCS98642.1"/>
    <property type="molecule type" value="Genomic_DNA"/>
</dbReference>
<accession>A0ABM7PMM3</accession>
<name>A0ABM7PMM3_9BACT</name>
<proteinExistence type="inferred from homology"/>
<evidence type="ECO:0000256" key="4">
    <source>
        <dbReference type="ARBA" id="ARBA00022452"/>
    </source>
</evidence>
<feature type="signal peptide" evidence="8">
    <location>
        <begin position="1"/>
        <end position="28"/>
    </location>
</feature>
<dbReference type="Gene3D" id="1.20.1600.10">
    <property type="entry name" value="Outer membrane efflux proteins (OEP)"/>
    <property type="match status" value="1"/>
</dbReference>
<dbReference type="SUPFAM" id="SSF56954">
    <property type="entry name" value="Outer membrane efflux proteins (OEP)"/>
    <property type="match status" value="1"/>
</dbReference>
<keyword evidence="8" id="KW-0732">Signal</keyword>
<keyword evidence="7" id="KW-0998">Cell outer membrane</keyword>
<dbReference type="Proteomes" id="UP001320148">
    <property type="component" value="Chromosome"/>
</dbReference>
<reference evidence="9 10" key="1">
    <citation type="submission" date="2021-02" db="EMBL/GenBank/DDBJ databases">
        <title>Complete genome of Desulfoluna sp. strain ASN36.</title>
        <authorList>
            <person name="Takahashi A."/>
            <person name="Kojima H."/>
            <person name="Fukui M."/>
        </authorList>
    </citation>
    <scope>NUCLEOTIDE SEQUENCE [LARGE SCALE GENOMIC DNA]</scope>
    <source>
        <strain evidence="9 10">ASN36</strain>
    </source>
</reference>
<keyword evidence="5" id="KW-0812">Transmembrane</keyword>
<dbReference type="InterPro" id="IPR051906">
    <property type="entry name" value="TolC-like"/>
</dbReference>
<dbReference type="Pfam" id="PF02321">
    <property type="entry name" value="OEP"/>
    <property type="match status" value="1"/>
</dbReference>
<evidence type="ECO:0000256" key="2">
    <source>
        <dbReference type="ARBA" id="ARBA00007613"/>
    </source>
</evidence>
<evidence type="ECO:0000256" key="5">
    <source>
        <dbReference type="ARBA" id="ARBA00022692"/>
    </source>
</evidence>
<evidence type="ECO:0000256" key="6">
    <source>
        <dbReference type="ARBA" id="ARBA00023136"/>
    </source>
</evidence>
<feature type="chain" id="PRO_5046099408" evidence="8">
    <location>
        <begin position="29"/>
        <end position="458"/>
    </location>
</feature>
<keyword evidence="3" id="KW-0813">Transport</keyword>
<dbReference type="PANTHER" id="PTHR30026:SF20">
    <property type="entry name" value="OUTER MEMBRANE PROTEIN TOLC"/>
    <property type="match status" value="1"/>
</dbReference>
<evidence type="ECO:0000256" key="1">
    <source>
        <dbReference type="ARBA" id="ARBA00004442"/>
    </source>
</evidence>